<dbReference type="GeneID" id="83203408"/>
<proteinExistence type="predicted"/>
<dbReference type="OrthoDB" id="433474at2759"/>
<evidence type="ECO:0000256" key="1">
    <source>
        <dbReference type="ARBA" id="ARBA00022801"/>
    </source>
</evidence>
<comment type="caution">
    <text evidence="3">The sequence shown here is derived from an EMBL/GenBank/DDBJ whole genome shotgun (WGS) entry which is preliminary data.</text>
</comment>
<dbReference type="AlphaFoldDB" id="A0A9W9NT15"/>
<dbReference type="Gene3D" id="3.40.50.1820">
    <property type="entry name" value="alpha/beta hydrolase"/>
    <property type="match status" value="1"/>
</dbReference>
<dbReference type="PANTHER" id="PTHR48081">
    <property type="entry name" value="AB HYDROLASE SUPERFAMILY PROTEIN C4A8.06C"/>
    <property type="match status" value="1"/>
</dbReference>
<dbReference type="GO" id="GO:0017000">
    <property type="term" value="P:antibiotic biosynthetic process"/>
    <property type="evidence" value="ECO:0007669"/>
    <property type="project" value="UniProtKB-ARBA"/>
</dbReference>
<dbReference type="GO" id="GO:0016787">
    <property type="term" value="F:hydrolase activity"/>
    <property type="evidence" value="ECO:0007669"/>
    <property type="project" value="UniProtKB-KW"/>
</dbReference>
<evidence type="ECO:0000259" key="2">
    <source>
        <dbReference type="Pfam" id="PF07859"/>
    </source>
</evidence>
<protein>
    <recommendedName>
        <fullName evidence="2">Alpha/beta hydrolase fold-3 domain-containing protein</fullName>
    </recommendedName>
</protein>
<sequence>MPNIEPRPITRPLAALVKRANKLRFYNSLLSWLDRNLSLPFPPRPSLELTIPTTINKTPGSITLYFFTSPTRNIATEPPNPATPKRPVLLNFHGGGFSIGHPLDDSRWAGTVLSAFPDSVVVSIAYRLAPEHPFPVPIEDGVDAVHWLWRHAEHYNLDRARFVLSGFSAGGNLAFTVPLRLHEELEKLQLRGTPHEVTLAGIVAFYPSVDWSRTREERDESNPVSAQKSMIAPGVLDFFDESYLLVQNLPRKPGSRVVDMSDKLLSPGLAPSCLLLSALPSCVAIYTCGWDQLLVEGNAFRERLKRFADEGKMEYVGGFVLEETVHGFDKRPSFCMANEMRDRMYGDGVQQLGIMWQYNKLEE</sequence>
<evidence type="ECO:0000313" key="3">
    <source>
        <dbReference type="EMBL" id="KAJ5225584.1"/>
    </source>
</evidence>
<name>A0A9W9NT15_9EURO</name>
<dbReference type="Pfam" id="PF07859">
    <property type="entry name" value="Abhydrolase_3"/>
    <property type="match status" value="1"/>
</dbReference>
<dbReference type="EMBL" id="JAPQKS010000005">
    <property type="protein sequence ID" value="KAJ5225584.1"/>
    <property type="molecule type" value="Genomic_DNA"/>
</dbReference>
<keyword evidence="1" id="KW-0378">Hydrolase</keyword>
<evidence type="ECO:0000313" key="4">
    <source>
        <dbReference type="Proteomes" id="UP001150941"/>
    </source>
</evidence>
<dbReference type="GO" id="GO:0072330">
    <property type="term" value="P:monocarboxylic acid biosynthetic process"/>
    <property type="evidence" value="ECO:0007669"/>
    <property type="project" value="UniProtKB-ARBA"/>
</dbReference>
<accession>A0A9W9NT15</accession>
<reference evidence="3" key="2">
    <citation type="journal article" date="2023" name="IMA Fungus">
        <title>Comparative genomic study of the Penicillium genus elucidates a diverse pangenome and 15 lateral gene transfer events.</title>
        <authorList>
            <person name="Petersen C."/>
            <person name="Sorensen T."/>
            <person name="Nielsen M.R."/>
            <person name="Sondergaard T.E."/>
            <person name="Sorensen J.L."/>
            <person name="Fitzpatrick D.A."/>
            <person name="Frisvad J.C."/>
            <person name="Nielsen K.L."/>
        </authorList>
    </citation>
    <scope>NUCLEOTIDE SEQUENCE</scope>
    <source>
        <strain evidence="3">IBT 19713</strain>
    </source>
</reference>
<dbReference type="RefSeq" id="XP_058328995.1">
    <property type="nucleotide sequence ID" value="XM_058476105.1"/>
</dbReference>
<feature type="domain" description="Alpha/beta hydrolase fold-3" evidence="2">
    <location>
        <begin position="89"/>
        <end position="315"/>
    </location>
</feature>
<dbReference type="InterPro" id="IPR050300">
    <property type="entry name" value="GDXG_lipolytic_enzyme"/>
</dbReference>
<keyword evidence="4" id="KW-1185">Reference proteome</keyword>
<dbReference type="InterPro" id="IPR029058">
    <property type="entry name" value="AB_hydrolase_fold"/>
</dbReference>
<dbReference type="Proteomes" id="UP001150941">
    <property type="component" value="Unassembled WGS sequence"/>
</dbReference>
<organism evidence="3 4">
    <name type="scientific">Penicillium chermesinum</name>
    <dbReference type="NCBI Taxonomy" id="63820"/>
    <lineage>
        <taxon>Eukaryota</taxon>
        <taxon>Fungi</taxon>
        <taxon>Dikarya</taxon>
        <taxon>Ascomycota</taxon>
        <taxon>Pezizomycotina</taxon>
        <taxon>Eurotiomycetes</taxon>
        <taxon>Eurotiomycetidae</taxon>
        <taxon>Eurotiales</taxon>
        <taxon>Aspergillaceae</taxon>
        <taxon>Penicillium</taxon>
    </lineage>
</organism>
<reference evidence="3" key="1">
    <citation type="submission" date="2022-11" db="EMBL/GenBank/DDBJ databases">
        <authorList>
            <person name="Petersen C."/>
        </authorList>
    </citation>
    <scope>NUCLEOTIDE SEQUENCE</scope>
    <source>
        <strain evidence="3">IBT 19713</strain>
    </source>
</reference>
<dbReference type="SUPFAM" id="SSF53474">
    <property type="entry name" value="alpha/beta-Hydrolases"/>
    <property type="match status" value="1"/>
</dbReference>
<dbReference type="InterPro" id="IPR013094">
    <property type="entry name" value="AB_hydrolase_3"/>
</dbReference>
<dbReference type="PANTHER" id="PTHR48081:SF8">
    <property type="entry name" value="ALPHA_BETA HYDROLASE FOLD-3 DOMAIN-CONTAINING PROTEIN-RELATED"/>
    <property type="match status" value="1"/>
</dbReference>
<gene>
    <name evidence="3" type="ORF">N7468_006809</name>
</gene>